<dbReference type="PANTHER" id="PTHR30432:SF1">
    <property type="entry name" value="DNA-BINDING TRANSCRIPTIONAL DUAL REGULATOR MODE"/>
    <property type="match status" value="1"/>
</dbReference>
<dbReference type="Pfam" id="PF00126">
    <property type="entry name" value="HTH_1"/>
    <property type="match status" value="1"/>
</dbReference>
<dbReference type="GO" id="GO:0003700">
    <property type="term" value="F:DNA-binding transcription factor activity"/>
    <property type="evidence" value="ECO:0007669"/>
    <property type="project" value="InterPro"/>
</dbReference>
<dbReference type="BioCyc" id="TINT75379:TINT_RS14770-MONOMER"/>
<evidence type="ECO:0000313" key="2">
    <source>
        <dbReference type="EMBL" id="ADG32283.1"/>
    </source>
</evidence>
<dbReference type="KEGG" id="tin:Tint_2948"/>
<sequence length="127" mass="13658">MNENGTADDKAPLPPADTARVRLQIKQGTALGPGKAALLEALERTGSISAAGRALDMSYRRAWLLIHSVNQAYKEPLVEASKGGAGGGGAQLTPLGREVLSIYRRMERKALRAIQPDLDVLQKLLRE</sequence>
<dbReference type="InterPro" id="IPR036390">
    <property type="entry name" value="WH_DNA-bd_sf"/>
</dbReference>
<gene>
    <name evidence="2" type="ordered locus">Tint_2948</name>
</gene>
<name>D5WZ85_THIK1</name>
<reference evidence="2" key="1">
    <citation type="submission" date="2010-04" db="EMBL/GenBank/DDBJ databases">
        <title>Complete sequence of Thiomonas intermedia K12.</title>
        <authorList>
            <consortium name="US DOE Joint Genome Institute"/>
            <person name="Lucas S."/>
            <person name="Copeland A."/>
            <person name="Lapidus A."/>
            <person name="Cheng J.-F."/>
            <person name="Bruce D."/>
            <person name="Goodwin L."/>
            <person name="Pitluck S."/>
            <person name="Davenport K."/>
            <person name="Detter J.C."/>
            <person name="Han C."/>
            <person name="Tapia R."/>
            <person name="Land M."/>
            <person name="Hauser L."/>
            <person name="Kyrpides N."/>
            <person name="Ovchinnikova G."/>
            <person name="Kerfeld C.A."/>
            <person name="Cannon G.C."/>
            <person name="Heinhorst S."/>
            <person name="Woyke T."/>
        </authorList>
    </citation>
    <scope>NUCLEOTIDE SEQUENCE [LARGE SCALE GENOMIC DNA]</scope>
    <source>
        <strain evidence="2">K12</strain>
    </source>
</reference>
<dbReference type="STRING" id="75379.Tint_2948"/>
<dbReference type="HOGENOM" id="CLU_125440_1_1_4"/>
<dbReference type="AlphaFoldDB" id="D5WZ85"/>
<dbReference type="InterPro" id="IPR000847">
    <property type="entry name" value="LysR_HTH_N"/>
</dbReference>
<proteinExistence type="predicted"/>
<organism evidence="2">
    <name type="scientific">Thiomonas intermedia (strain K12)</name>
    <name type="common">Thiobacillus intermedius</name>
    <dbReference type="NCBI Taxonomy" id="75379"/>
    <lineage>
        <taxon>Bacteria</taxon>
        <taxon>Pseudomonadati</taxon>
        <taxon>Pseudomonadota</taxon>
        <taxon>Betaproteobacteria</taxon>
        <taxon>Burkholderiales</taxon>
        <taxon>Thiomonas</taxon>
    </lineage>
</organism>
<protein>
    <submittedName>
        <fullName evidence="2">Putative transcriptional regulator, ModE family</fullName>
    </submittedName>
</protein>
<dbReference type="EMBL" id="CP002021">
    <property type="protein sequence ID" value="ADG32283.1"/>
    <property type="molecule type" value="Genomic_DNA"/>
</dbReference>
<dbReference type="eggNOG" id="COG2005">
    <property type="taxonomic scope" value="Bacteria"/>
</dbReference>
<evidence type="ECO:0000259" key="1">
    <source>
        <dbReference type="Pfam" id="PF00126"/>
    </source>
</evidence>
<dbReference type="InterPro" id="IPR051815">
    <property type="entry name" value="Molybdate_resp_trans_reg"/>
</dbReference>
<dbReference type="SUPFAM" id="SSF46785">
    <property type="entry name" value="Winged helix' DNA-binding domain"/>
    <property type="match status" value="1"/>
</dbReference>
<accession>D5WZ85</accession>
<dbReference type="InterPro" id="IPR036388">
    <property type="entry name" value="WH-like_DNA-bd_sf"/>
</dbReference>
<dbReference type="PANTHER" id="PTHR30432">
    <property type="entry name" value="TRANSCRIPTIONAL REGULATOR MODE"/>
    <property type="match status" value="1"/>
</dbReference>
<feature type="domain" description="HTH lysR-type" evidence="1">
    <location>
        <begin position="38"/>
        <end position="97"/>
    </location>
</feature>
<dbReference type="Gene3D" id="1.10.10.10">
    <property type="entry name" value="Winged helix-like DNA-binding domain superfamily/Winged helix DNA-binding domain"/>
    <property type="match status" value="1"/>
</dbReference>